<comment type="similarity">
    <text evidence="1">Belongs to the UPF0312 family.</text>
</comment>
<name>A0ABW4RY13_9ACTN</name>
<dbReference type="Gene3D" id="2.40.128.110">
    <property type="entry name" value="Lipid/polyisoprenoid-binding, YceI-like"/>
    <property type="match status" value="1"/>
</dbReference>
<keyword evidence="4" id="KW-1185">Reference proteome</keyword>
<gene>
    <name evidence="3" type="ORF">ACFSCS_13675</name>
</gene>
<dbReference type="InterPro" id="IPR036761">
    <property type="entry name" value="TTHA0802/YceI-like_sf"/>
</dbReference>
<protein>
    <submittedName>
        <fullName evidence="3">YceI family protein</fullName>
    </submittedName>
</protein>
<evidence type="ECO:0000313" key="3">
    <source>
        <dbReference type="EMBL" id="MFD1891222.1"/>
    </source>
</evidence>
<dbReference type="Proteomes" id="UP001597326">
    <property type="component" value="Unassembled WGS sequence"/>
</dbReference>
<accession>A0ABW4RY13</accession>
<dbReference type="PANTHER" id="PTHR34406:SF1">
    <property type="entry name" value="PROTEIN YCEI"/>
    <property type="match status" value="1"/>
</dbReference>
<dbReference type="Pfam" id="PF04264">
    <property type="entry name" value="YceI"/>
    <property type="match status" value="1"/>
</dbReference>
<dbReference type="PANTHER" id="PTHR34406">
    <property type="entry name" value="PROTEIN YCEI"/>
    <property type="match status" value="1"/>
</dbReference>
<evidence type="ECO:0000256" key="1">
    <source>
        <dbReference type="ARBA" id="ARBA00008812"/>
    </source>
</evidence>
<dbReference type="SMART" id="SM00867">
    <property type="entry name" value="YceI"/>
    <property type="match status" value="1"/>
</dbReference>
<evidence type="ECO:0000259" key="2">
    <source>
        <dbReference type="SMART" id="SM00867"/>
    </source>
</evidence>
<reference evidence="4" key="1">
    <citation type="journal article" date="2019" name="Int. J. Syst. Evol. Microbiol.">
        <title>The Global Catalogue of Microorganisms (GCM) 10K type strain sequencing project: providing services to taxonomists for standard genome sequencing and annotation.</title>
        <authorList>
            <consortium name="The Broad Institute Genomics Platform"/>
            <consortium name="The Broad Institute Genome Sequencing Center for Infectious Disease"/>
            <person name="Wu L."/>
            <person name="Ma J."/>
        </authorList>
    </citation>
    <scope>NUCLEOTIDE SEQUENCE [LARGE SCALE GENOMIC DNA]</scope>
    <source>
        <strain evidence="4">CAIM 431</strain>
    </source>
</reference>
<sequence length="182" mass="19718">MTDMTALEGTYVIDPTHSTLGFVARHAMITKVRGSFTDFSGTAEIHGSAPETSRVNVDIDVNSVDTRNADRDGHLKSGDFFETEKFPKITFASTNVAVTDASTVEITGDLTIKDVTQSVTIPFEFTGEAVDPFGNTRIGFEGSTEVNRRDFNLTWNAALDTGGVLVSEKITLEFEVSAIKQA</sequence>
<evidence type="ECO:0000313" key="4">
    <source>
        <dbReference type="Proteomes" id="UP001597326"/>
    </source>
</evidence>
<dbReference type="SUPFAM" id="SSF101874">
    <property type="entry name" value="YceI-like"/>
    <property type="match status" value="1"/>
</dbReference>
<comment type="caution">
    <text evidence="3">The sequence shown here is derived from an EMBL/GenBank/DDBJ whole genome shotgun (WGS) entry which is preliminary data.</text>
</comment>
<proteinExistence type="inferred from homology"/>
<organism evidence="3 4">
    <name type="scientific">Luteococcus peritonei</name>
    <dbReference type="NCBI Taxonomy" id="88874"/>
    <lineage>
        <taxon>Bacteria</taxon>
        <taxon>Bacillati</taxon>
        <taxon>Actinomycetota</taxon>
        <taxon>Actinomycetes</taxon>
        <taxon>Propionibacteriales</taxon>
        <taxon>Propionibacteriaceae</taxon>
        <taxon>Luteococcus</taxon>
    </lineage>
</organism>
<dbReference type="RefSeq" id="WP_343875470.1">
    <property type="nucleotide sequence ID" value="NZ_BAAAIX010000033.1"/>
</dbReference>
<dbReference type="InterPro" id="IPR007372">
    <property type="entry name" value="Lipid/polyisoprenoid-bd_YceI"/>
</dbReference>
<dbReference type="EMBL" id="JBHUFZ010000032">
    <property type="protein sequence ID" value="MFD1891222.1"/>
    <property type="molecule type" value="Genomic_DNA"/>
</dbReference>
<feature type="domain" description="Lipid/polyisoprenoid-binding YceI-like" evidence="2">
    <location>
        <begin position="10"/>
        <end position="179"/>
    </location>
</feature>